<reference evidence="2 4" key="1">
    <citation type="submission" date="2014-11" db="EMBL/GenBank/DDBJ databases">
        <title>Genome sequence and analysis of novel Kurthia sp.</title>
        <authorList>
            <person name="Lawson J.N."/>
            <person name="Gonzalez J.E."/>
            <person name="Rinauldi L."/>
            <person name="Xuan Z."/>
            <person name="Firman A."/>
            <person name="Shaddox L."/>
            <person name="Trudeau A."/>
            <person name="Shah S."/>
            <person name="Reiman D."/>
        </authorList>
    </citation>
    <scope>NUCLEOTIDE SEQUENCE [LARGE SCALE GENOMIC DNA]</scope>
    <source>
        <strain evidence="2 4">3B1D</strain>
    </source>
</reference>
<dbReference type="Proteomes" id="UP000288623">
    <property type="component" value="Unassembled WGS sequence"/>
</dbReference>
<dbReference type="EMBL" id="JTFC01000119">
    <property type="protein sequence ID" value="RUS50865.1"/>
    <property type="molecule type" value="Genomic_DNA"/>
</dbReference>
<dbReference type="EMBL" id="JTFC01000114">
    <property type="protein sequence ID" value="RUS50875.1"/>
    <property type="molecule type" value="Genomic_DNA"/>
</dbReference>
<evidence type="ECO:0000313" key="2">
    <source>
        <dbReference type="EMBL" id="RUS50875.1"/>
    </source>
</evidence>
<proteinExistence type="predicted"/>
<evidence type="ECO:0000313" key="1">
    <source>
        <dbReference type="EMBL" id="RUS50865.1"/>
    </source>
</evidence>
<protein>
    <recommendedName>
        <fullName evidence="5">HTH merR-type domain-containing protein</fullName>
    </recommendedName>
</protein>
<evidence type="ECO:0000313" key="4">
    <source>
        <dbReference type="Proteomes" id="UP000288623"/>
    </source>
</evidence>
<comment type="caution">
    <text evidence="2">The sequence shown here is derived from an EMBL/GenBank/DDBJ whole genome shotgun (WGS) entry which is preliminary data.</text>
</comment>
<gene>
    <name evidence="3" type="ORF">QI30_18940</name>
    <name evidence="2" type="ORF">QI30_18950</name>
    <name evidence="1" type="ORF">QI30_19000</name>
</gene>
<organism evidence="2 4">
    <name type="scientific">Candidatus Kurthia intestinigallinarum</name>
    <dbReference type="NCBI Taxonomy" id="1562256"/>
    <lineage>
        <taxon>Bacteria</taxon>
        <taxon>Bacillati</taxon>
        <taxon>Bacillota</taxon>
        <taxon>Bacilli</taxon>
        <taxon>Bacillales</taxon>
        <taxon>Caryophanaceae</taxon>
        <taxon>Kurthia</taxon>
    </lineage>
</organism>
<evidence type="ECO:0008006" key="5">
    <source>
        <dbReference type="Google" id="ProtNLM"/>
    </source>
</evidence>
<name>A0A433RP07_9BACL</name>
<sequence>MENLNEKLNFGEVQILLYDISPLQLRRIFEQYQLIGEKKGRYTYYDAQKIAFMYVQKRSFKHVHF</sequence>
<dbReference type="AlphaFoldDB" id="A0A433RP07"/>
<accession>A0A433RP07</accession>
<keyword evidence="4" id="KW-1185">Reference proteome</keyword>
<evidence type="ECO:0000313" key="3">
    <source>
        <dbReference type="EMBL" id="RUS50878.1"/>
    </source>
</evidence>
<dbReference type="EMBL" id="JTFC01000113">
    <property type="protein sequence ID" value="RUS50878.1"/>
    <property type="molecule type" value="Genomic_DNA"/>
</dbReference>